<dbReference type="PIRSF" id="PIRSF000699">
    <property type="entry name" value="PTS_IILac_III"/>
    <property type="match status" value="1"/>
</dbReference>
<keyword evidence="2" id="KW-0762">Sugar transport</keyword>
<sequence>MRTEEVQEIAMLMIANGGDARSQSMEAIRFAKQGDFDLAQQKFALAKESILTAHQLQTKLLVGEAQGKSSELSLLMIHAQDHLMNAMTVNDMAKEIVDLYQLIKPVHREI</sequence>
<keyword evidence="4" id="KW-0598">Phosphotransferase system</keyword>
<keyword evidence="3" id="KW-0808">Transferase</keyword>
<evidence type="ECO:0000313" key="8">
    <source>
        <dbReference type="EMBL" id="SDG13786.1"/>
    </source>
</evidence>
<keyword evidence="6" id="KW-0479">Metal-binding</keyword>
<dbReference type="Proteomes" id="UP000199708">
    <property type="component" value="Unassembled WGS sequence"/>
</dbReference>
<evidence type="ECO:0000256" key="6">
    <source>
        <dbReference type="PIRSR" id="PIRSR000699-2"/>
    </source>
</evidence>
<evidence type="ECO:0000313" key="9">
    <source>
        <dbReference type="Proteomes" id="UP000199708"/>
    </source>
</evidence>
<dbReference type="GO" id="GO:0009401">
    <property type="term" value="P:phosphoenolpyruvate-dependent sugar phosphotransferase system"/>
    <property type="evidence" value="ECO:0007669"/>
    <property type="project" value="UniProtKB-KW"/>
</dbReference>
<dbReference type="SUPFAM" id="SSF46973">
    <property type="entry name" value="Enzyme IIa from lactose specific PTS, IIa-lac"/>
    <property type="match status" value="1"/>
</dbReference>
<evidence type="ECO:0000256" key="1">
    <source>
        <dbReference type="ARBA" id="ARBA00022448"/>
    </source>
</evidence>
<keyword evidence="6" id="KW-0460">Magnesium</keyword>
<dbReference type="EMBL" id="FNCK01000003">
    <property type="protein sequence ID" value="SDG13786.1"/>
    <property type="molecule type" value="Genomic_DNA"/>
</dbReference>
<gene>
    <name evidence="8" type="ORF">SAMN05421791_103164</name>
</gene>
<feature type="binding site" evidence="6">
    <location>
        <position position="81"/>
    </location>
    <ligand>
        <name>Mg(2+)</name>
        <dbReference type="ChEBI" id="CHEBI:18420"/>
        <note>ligand shared between all trimeric partners</note>
    </ligand>
</feature>
<dbReference type="PANTHER" id="PTHR34382:SF7">
    <property type="entry name" value="PTS SYSTEM N,N'-DIACETYLCHITOBIOSE-SPECIFIC EIIA COMPONENT"/>
    <property type="match status" value="1"/>
</dbReference>
<evidence type="ECO:0000256" key="7">
    <source>
        <dbReference type="PROSITE-ProRule" id="PRU00418"/>
    </source>
</evidence>
<keyword evidence="9" id="KW-1185">Reference proteome</keyword>
<dbReference type="AlphaFoldDB" id="A0A1G7RSN1"/>
<dbReference type="Pfam" id="PF02255">
    <property type="entry name" value="PTS_IIA"/>
    <property type="match status" value="1"/>
</dbReference>
<feature type="active site" description="Tele-phosphohistidine intermediate" evidence="5">
    <location>
        <position position="78"/>
    </location>
</feature>
<name>A0A1G7RSN1_9LACT</name>
<dbReference type="CDD" id="cd00215">
    <property type="entry name" value="PTS_IIA_lac"/>
    <property type="match status" value="1"/>
</dbReference>
<dbReference type="InterPro" id="IPR003188">
    <property type="entry name" value="PTS_IIA_lac/cel"/>
</dbReference>
<evidence type="ECO:0000256" key="2">
    <source>
        <dbReference type="ARBA" id="ARBA00022597"/>
    </source>
</evidence>
<proteinExistence type="predicted"/>
<evidence type="ECO:0000256" key="4">
    <source>
        <dbReference type="ARBA" id="ARBA00022683"/>
    </source>
</evidence>
<protein>
    <submittedName>
        <fullName evidence="8">PTS system, cellobiose-specific IIA component</fullName>
    </submittedName>
</protein>
<feature type="modified residue" description="Phosphohistidine; by HPr" evidence="7">
    <location>
        <position position="78"/>
    </location>
</feature>
<dbReference type="GO" id="GO:0016740">
    <property type="term" value="F:transferase activity"/>
    <property type="evidence" value="ECO:0007669"/>
    <property type="project" value="UniProtKB-KW"/>
</dbReference>
<reference evidence="8 9" key="1">
    <citation type="submission" date="2016-10" db="EMBL/GenBank/DDBJ databases">
        <authorList>
            <person name="de Groot N.N."/>
        </authorList>
    </citation>
    <scope>NUCLEOTIDE SEQUENCE [LARGE SCALE GENOMIC DNA]</scope>
    <source>
        <strain evidence="8 9">ATCC BAA-466</strain>
    </source>
</reference>
<dbReference type="STRING" id="120956.SAMN05421791_103164"/>
<comment type="cofactor">
    <cofactor evidence="6">
        <name>Mg(2+)</name>
        <dbReference type="ChEBI" id="CHEBI:18420"/>
    </cofactor>
    <text evidence="6">Binds 1 Mg(2+) ion per trimer.</text>
</comment>
<dbReference type="InterPro" id="IPR036542">
    <property type="entry name" value="PTS_IIA_lac/cel_sf"/>
</dbReference>
<dbReference type="OrthoDB" id="350602at2"/>
<evidence type="ECO:0000256" key="5">
    <source>
        <dbReference type="PIRSR" id="PIRSR000699-1"/>
    </source>
</evidence>
<organism evidence="8 9">
    <name type="scientific">Facklamia miroungae</name>
    <dbReference type="NCBI Taxonomy" id="120956"/>
    <lineage>
        <taxon>Bacteria</taxon>
        <taxon>Bacillati</taxon>
        <taxon>Bacillota</taxon>
        <taxon>Bacilli</taxon>
        <taxon>Lactobacillales</taxon>
        <taxon>Aerococcaceae</taxon>
        <taxon>Facklamia</taxon>
    </lineage>
</organism>
<dbReference type="RefSeq" id="WP_090289576.1">
    <property type="nucleotide sequence ID" value="NZ_FNCK01000003.1"/>
</dbReference>
<dbReference type="PROSITE" id="PS51095">
    <property type="entry name" value="PTS_EIIA_TYPE_3"/>
    <property type="match status" value="1"/>
</dbReference>
<keyword evidence="1" id="KW-0813">Transport</keyword>
<accession>A0A1G7RSN1</accession>
<dbReference type="Gene3D" id="1.20.58.80">
    <property type="entry name" value="Phosphotransferase system, lactose/cellobiose-type IIA subunit"/>
    <property type="match status" value="1"/>
</dbReference>
<dbReference type="PANTHER" id="PTHR34382">
    <property type="entry name" value="PTS SYSTEM N,N'-DIACETYLCHITOBIOSE-SPECIFIC EIIA COMPONENT"/>
    <property type="match status" value="1"/>
</dbReference>
<evidence type="ECO:0000256" key="3">
    <source>
        <dbReference type="ARBA" id="ARBA00022679"/>
    </source>
</evidence>
<dbReference type="GO" id="GO:0046872">
    <property type="term" value="F:metal ion binding"/>
    <property type="evidence" value="ECO:0007669"/>
    <property type="project" value="UniProtKB-KW"/>
</dbReference>